<feature type="region of interest" description="Disordered" evidence="1">
    <location>
        <begin position="51"/>
        <end position="112"/>
    </location>
</feature>
<feature type="compositionally biased region" description="Basic and acidic residues" evidence="1">
    <location>
        <begin position="62"/>
        <end position="76"/>
    </location>
</feature>
<evidence type="ECO:0000256" key="1">
    <source>
        <dbReference type="SAM" id="MobiDB-lite"/>
    </source>
</evidence>
<protein>
    <submittedName>
        <fullName evidence="2">Uncharacterized protein</fullName>
    </submittedName>
</protein>
<reference evidence="2 3" key="1">
    <citation type="submission" date="2023-08" db="EMBL/GenBank/DDBJ databases">
        <title>Black Yeasts Isolated from many extreme environments.</title>
        <authorList>
            <person name="Coleine C."/>
            <person name="Stajich J.E."/>
            <person name="Selbmann L."/>
        </authorList>
    </citation>
    <scope>NUCLEOTIDE SEQUENCE [LARGE SCALE GENOMIC DNA]</scope>
    <source>
        <strain evidence="2 3">CCFEE 5792</strain>
    </source>
</reference>
<comment type="caution">
    <text evidence="2">The sequence shown here is derived from an EMBL/GenBank/DDBJ whole genome shotgun (WGS) entry which is preliminary data.</text>
</comment>
<dbReference type="RefSeq" id="XP_064700508.1">
    <property type="nucleotide sequence ID" value="XM_064853933.1"/>
</dbReference>
<evidence type="ECO:0000313" key="3">
    <source>
        <dbReference type="Proteomes" id="UP001358417"/>
    </source>
</evidence>
<dbReference type="Proteomes" id="UP001358417">
    <property type="component" value="Unassembled WGS sequence"/>
</dbReference>
<feature type="compositionally biased region" description="Basic and acidic residues" evidence="1">
    <location>
        <begin position="200"/>
        <end position="213"/>
    </location>
</feature>
<organism evidence="2 3">
    <name type="scientific">Exophiala bonariae</name>
    <dbReference type="NCBI Taxonomy" id="1690606"/>
    <lineage>
        <taxon>Eukaryota</taxon>
        <taxon>Fungi</taxon>
        <taxon>Dikarya</taxon>
        <taxon>Ascomycota</taxon>
        <taxon>Pezizomycotina</taxon>
        <taxon>Eurotiomycetes</taxon>
        <taxon>Chaetothyriomycetidae</taxon>
        <taxon>Chaetothyriales</taxon>
        <taxon>Herpotrichiellaceae</taxon>
        <taxon>Exophiala</taxon>
    </lineage>
</organism>
<accession>A0AAV9MTM0</accession>
<evidence type="ECO:0000313" key="2">
    <source>
        <dbReference type="EMBL" id="KAK5044858.1"/>
    </source>
</evidence>
<proteinExistence type="predicted"/>
<gene>
    <name evidence="2" type="ORF">LTR84_010396</name>
</gene>
<dbReference type="GeneID" id="89978554"/>
<dbReference type="EMBL" id="JAVRRD010000042">
    <property type="protein sequence ID" value="KAK5044858.1"/>
    <property type="molecule type" value="Genomic_DNA"/>
</dbReference>
<name>A0AAV9MTM0_9EURO</name>
<keyword evidence="3" id="KW-1185">Reference proteome</keyword>
<sequence>MREVIDEALQTLYWACREGRGFPGTVPDESSGQVSTDAILRGLGLTPPVVERIGAGSSASKRVADESDGAPERSYHPPDIPSDYRSMNENSVRQMQPSDRPDNPAVDGGIGQQEYKPLNARERVAPNHDLVPDSLDPRFRVLLDGDFDPDIFHHDNDGTMDLGHVESADVSNLDLHSRTQWSQRYGYRSRESNNEYQESMVRRDNSRKGRENANWESDAVPKSSETLPWPGTLAAVSRDKKGGTRSGFQPPPNQ</sequence>
<dbReference type="AlphaFoldDB" id="A0AAV9MTM0"/>
<feature type="region of interest" description="Disordered" evidence="1">
    <location>
        <begin position="185"/>
        <end position="254"/>
    </location>
</feature>
<feature type="compositionally biased region" description="Polar residues" evidence="1">
    <location>
        <begin position="85"/>
        <end position="97"/>
    </location>
</feature>